<dbReference type="AlphaFoldDB" id="A0A3E1YAC5"/>
<evidence type="ECO:0000313" key="3">
    <source>
        <dbReference type="EMBL" id="RFS22421.1"/>
    </source>
</evidence>
<evidence type="ECO:0000259" key="2">
    <source>
        <dbReference type="Pfam" id="PF00582"/>
    </source>
</evidence>
<dbReference type="InterPro" id="IPR006015">
    <property type="entry name" value="Universal_stress_UspA"/>
</dbReference>
<dbReference type="SUPFAM" id="SSF52402">
    <property type="entry name" value="Adenine nucleotide alpha hydrolases-like"/>
    <property type="match status" value="2"/>
</dbReference>
<dbReference type="Pfam" id="PF00582">
    <property type="entry name" value="Usp"/>
    <property type="match status" value="1"/>
</dbReference>
<dbReference type="RefSeq" id="WP_116975818.1">
    <property type="nucleotide sequence ID" value="NZ_QPMM01000006.1"/>
</dbReference>
<dbReference type="PRINTS" id="PR01438">
    <property type="entry name" value="UNVRSLSTRESS"/>
</dbReference>
<accession>A0A3E1YAC5</accession>
<proteinExistence type="inferred from homology"/>
<dbReference type="InterPro" id="IPR006016">
    <property type="entry name" value="UspA"/>
</dbReference>
<dbReference type="CDD" id="cd00293">
    <property type="entry name" value="USP-like"/>
    <property type="match status" value="1"/>
</dbReference>
<feature type="domain" description="UspA" evidence="2">
    <location>
        <begin position="1"/>
        <end position="144"/>
    </location>
</feature>
<dbReference type="PANTHER" id="PTHR46268">
    <property type="entry name" value="STRESS RESPONSE PROTEIN NHAX"/>
    <property type="match status" value="1"/>
</dbReference>
<evidence type="ECO:0000256" key="1">
    <source>
        <dbReference type="ARBA" id="ARBA00008791"/>
    </source>
</evidence>
<name>A0A3E1YAC5_9BACT</name>
<evidence type="ECO:0000313" key="4">
    <source>
        <dbReference type="Proteomes" id="UP000260644"/>
    </source>
</evidence>
<comment type="similarity">
    <text evidence="1">Belongs to the universal stress protein A family.</text>
</comment>
<sequence>MKTILVPTDFSDTAYNAAVYAISLANNYGASRIVLYHAYELIVPIPDVPTMVPMVNPDDLKAASMEGLEKMQKELQDLLNPGIAIVVRADNTLLAATIEEVCKSEEVDLIVMGITGGTKLEEVLVGSNTIDVVKTTNYPVLIVPGQGTFKPVSKIVFATDLQKIVETTPIDLLIKFLDMFNAEVHVLNIDHKNKNFNSDTPYETLMLDTILEKFNPIFHFIDDKNIVEGIMHFADANKADLIITIPKKRGLFQSIFTRSRTSKLAYQTHIPLLTLRE</sequence>
<organism evidence="3 4">
    <name type="scientific">Chitinophaga silvatica</name>
    <dbReference type="NCBI Taxonomy" id="2282649"/>
    <lineage>
        <taxon>Bacteria</taxon>
        <taxon>Pseudomonadati</taxon>
        <taxon>Bacteroidota</taxon>
        <taxon>Chitinophagia</taxon>
        <taxon>Chitinophagales</taxon>
        <taxon>Chitinophagaceae</taxon>
        <taxon>Chitinophaga</taxon>
    </lineage>
</organism>
<dbReference type="Proteomes" id="UP000260644">
    <property type="component" value="Unassembled WGS sequence"/>
</dbReference>
<reference evidence="3 4" key="1">
    <citation type="submission" date="2018-07" db="EMBL/GenBank/DDBJ databases">
        <title>Chitinophaga K2CV101002-2 sp. nov., isolated from a monsoon evergreen broad-leaved forest soil.</title>
        <authorList>
            <person name="Lv Y."/>
        </authorList>
    </citation>
    <scope>NUCLEOTIDE SEQUENCE [LARGE SCALE GENOMIC DNA]</scope>
    <source>
        <strain evidence="3 4">GDMCC 1.1288</strain>
    </source>
</reference>
<dbReference type="EMBL" id="QPMM01000006">
    <property type="protein sequence ID" value="RFS22421.1"/>
    <property type="molecule type" value="Genomic_DNA"/>
</dbReference>
<keyword evidence="4" id="KW-1185">Reference proteome</keyword>
<comment type="caution">
    <text evidence="3">The sequence shown here is derived from an EMBL/GenBank/DDBJ whole genome shotgun (WGS) entry which is preliminary data.</text>
</comment>
<gene>
    <name evidence="3" type="ORF">DVR12_11455</name>
</gene>
<dbReference type="Gene3D" id="3.40.50.12370">
    <property type="match status" value="1"/>
</dbReference>
<dbReference type="OrthoDB" id="9788959at2"/>
<protein>
    <submittedName>
        <fullName evidence="3">Universal stress protein</fullName>
    </submittedName>
</protein>
<dbReference type="PANTHER" id="PTHR46268:SF6">
    <property type="entry name" value="UNIVERSAL STRESS PROTEIN UP12"/>
    <property type="match status" value="1"/>
</dbReference>